<dbReference type="PANTHER" id="PTHR33735">
    <property type="entry name" value="EXPRESSED PROTEIN"/>
    <property type="match status" value="1"/>
</dbReference>
<dbReference type="OMA" id="KMEHESN"/>
<name>A0A200QE86_MACCD</name>
<dbReference type="InParanoid" id="A0A200QE86"/>
<gene>
    <name evidence="1" type="ORF">BVC80_551g28</name>
</gene>
<dbReference type="Proteomes" id="UP000195402">
    <property type="component" value="Unassembled WGS sequence"/>
</dbReference>
<dbReference type="EMBL" id="MVGT01002292">
    <property type="protein sequence ID" value="OVA08725.1"/>
    <property type="molecule type" value="Genomic_DNA"/>
</dbReference>
<dbReference type="AlphaFoldDB" id="A0A200QE86"/>
<evidence type="ECO:0000313" key="2">
    <source>
        <dbReference type="Proteomes" id="UP000195402"/>
    </source>
</evidence>
<dbReference type="OrthoDB" id="1927611at2759"/>
<evidence type="ECO:0000313" key="1">
    <source>
        <dbReference type="EMBL" id="OVA08725.1"/>
    </source>
</evidence>
<sequence>MSSTAAAAMTSSFSSHQYYLGINQIHGRPDHHRSSSSSSFHVFGLSRLPCCRMINNIPSSTTANKHGYIFSSANQRLMKYSFSTTLNLIRLHQKPNTNMALNAIENLQPGGPLIPSCPPPEPHDGWYNWLVLTIIPMFLPFFKNKWGPLFTIKKEVDMAMDAVDIAAEVVEEMAKKVERIADKVGDNLPEGKLRDAFCVAEHVAEEVIKGADLVEDLIHKAEELEEKLENFIDHPVGDQDKKAAS</sequence>
<comment type="caution">
    <text evidence="1">The sequence shown here is derived from an EMBL/GenBank/DDBJ whole genome shotgun (WGS) entry which is preliminary data.</text>
</comment>
<reference evidence="1 2" key="1">
    <citation type="journal article" date="2017" name="Mol. Plant">
        <title>The Genome of Medicinal Plant Macleaya cordata Provides New Insights into Benzylisoquinoline Alkaloids Metabolism.</title>
        <authorList>
            <person name="Liu X."/>
            <person name="Liu Y."/>
            <person name="Huang P."/>
            <person name="Ma Y."/>
            <person name="Qing Z."/>
            <person name="Tang Q."/>
            <person name="Cao H."/>
            <person name="Cheng P."/>
            <person name="Zheng Y."/>
            <person name="Yuan Z."/>
            <person name="Zhou Y."/>
            <person name="Liu J."/>
            <person name="Tang Z."/>
            <person name="Zhuo Y."/>
            <person name="Zhang Y."/>
            <person name="Yu L."/>
            <person name="Huang J."/>
            <person name="Yang P."/>
            <person name="Peng Q."/>
            <person name="Zhang J."/>
            <person name="Jiang W."/>
            <person name="Zhang Z."/>
            <person name="Lin K."/>
            <person name="Ro D.K."/>
            <person name="Chen X."/>
            <person name="Xiong X."/>
            <person name="Shang Y."/>
            <person name="Huang S."/>
            <person name="Zeng J."/>
        </authorList>
    </citation>
    <scope>NUCLEOTIDE SEQUENCE [LARGE SCALE GENOMIC DNA]</scope>
    <source>
        <strain evidence="2">cv. BLH2017</strain>
        <tissue evidence="1">Root</tissue>
    </source>
</reference>
<accession>A0A200QE86</accession>
<keyword evidence="2" id="KW-1185">Reference proteome</keyword>
<protein>
    <submittedName>
        <fullName evidence="1">Uncharacterized protein</fullName>
    </submittedName>
</protein>
<organism evidence="1 2">
    <name type="scientific">Macleaya cordata</name>
    <name type="common">Five-seeded plume-poppy</name>
    <name type="synonym">Bocconia cordata</name>
    <dbReference type="NCBI Taxonomy" id="56857"/>
    <lineage>
        <taxon>Eukaryota</taxon>
        <taxon>Viridiplantae</taxon>
        <taxon>Streptophyta</taxon>
        <taxon>Embryophyta</taxon>
        <taxon>Tracheophyta</taxon>
        <taxon>Spermatophyta</taxon>
        <taxon>Magnoliopsida</taxon>
        <taxon>Ranunculales</taxon>
        <taxon>Papaveraceae</taxon>
        <taxon>Papaveroideae</taxon>
        <taxon>Macleaya</taxon>
    </lineage>
</organism>
<proteinExistence type="predicted"/>
<dbReference type="STRING" id="56857.A0A200QE86"/>
<dbReference type="PANTHER" id="PTHR33735:SF10">
    <property type="entry name" value="EXPRESSED PROTEIN"/>
    <property type="match status" value="1"/>
</dbReference>